<dbReference type="InterPro" id="IPR015955">
    <property type="entry name" value="Lactate_DH/Glyco_Ohase_4_C"/>
</dbReference>
<keyword evidence="8 12" id="KW-0326">Glycosidase</keyword>
<keyword evidence="10" id="KW-0533">Nickel</keyword>
<evidence type="ECO:0000256" key="12">
    <source>
        <dbReference type="RuleBase" id="RU361152"/>
    </source>
</evidence>
<feature type="domain" description="Glycosyl hydrolase family 4 C-terminal" evidence="13">
    <location>
        <begin position="200"/>
        <end position="432"/>
    </location>
</feature>
<evidence type="ECO:0000259" key="13">
    <source>
        <dbReference type="Pfam" id="PF11975"/>
    </source>
</evidence>
<evidence type="ECO:0000256" key="11">
    <source>
        <dbReference type="PIRSR" id="PIRSR601088-4"/>
    </source>
</evidence>
<evidence type="ECO:0000256" key="8">
    <source>
        <dbReference type="ARBA" id="ARBA00023295"/>
    </source>
</evidence>
<reference evidence="14 15" key="1">
    <citation type="submission" date="2017-10" db="EMBL/GenBank/DDBJ databases">
        <title>Novel microbial diversity and functional potential in the marine mammal oral microbiome.</title>
        <authorList>
            <person name="Dudek N.K."/>
            <person name="Sun C.L."/>
            <person name="Burstein D."/>
            <person name="Kantor R.S."/>
            <person name="Aliaga Goltsman D.S."/>
            <person name="Bik E.M."/>
            <person name="Thomas B.C."/>
            <person name="Banfield J.F."/>
            <person name="Relman D.A."/>
        </authorList>
    </citation>
    <scope>NUCLEOTIDE SEQUENCE [LARGE SCALE GENOMIC DNA]</scope>
    <source>
        <strain evidence="14">DOLJORAL78_47_16</strain>
    </source>
</reference>
<dbReference type="GO" id="GO:0004553">
    <property type="term" value="F:hydrolase activity, hydrolyzing O-glycosyl compounds"/>
    <property type="evidence" value="ECO:0007669"/>
    <property type="project" value="InterPro"/>
</dbReference>
<dbReference type="SUPFAM" id="SSF56327">
    <property type="entry name" value="LDH C-terminal domain-like"/>
    <property type="match status" value="1"/>
</dbReference>
<evidence type="ECO:0000313" key="15">
    <source>
        <dbReference type="Proteomes" id="UP000230821"/>
    </source>
</evidence>
<evidence type="ECO:0000256" key="2">
    <source>
        <dbReference type="ARBA" id="ARBA00010141"/>
    </source>
</evidence>
<evidence type="ECO:0000256" key="1">
    <source>
        <dbReference type="ARBA" id="ARBA00001936"/>
    </source>
</evidence>
<evidence type="ECO:0000256" key="9">
    <source>
        <dbReference type="PIRSR" id="PIRSR601088-2"/>
    </source>
</evidence>
<dbReference type="InterPro" id="IPR053715">
    <property type="entry name" value="GH4_Enzyme_sf"/>
</dbReference>
<accession>A0A2G6KF31</accession>
<evidence type="ECO:0000313" key="14">
    <source>
        <dbReference type="EMBL" id="PIE34288.1"/>
    </source>
</evidence>
<dbReference type="InterPro" id="IPR001088">
    <property type="entry name" value="Glyco_hydro_4"/>
</dbReference>
<dbReference type="GO" id="GO:0005975">
    <property type="term" value="P:carbohydrate metabolic process"/>
    <property type="evidence" value="ECO:0007669"/>
    <property type="project" value="InterPro"/>
</dbReference>
<comment type="similarity">
    <text evidence="2 12">Belongs to the glycosyl hydrolase 4 family.</text>
</comment>
<dbReference type="PANTHER" id="PTHR32092">
    <property type="entry name" value="6-PHOSPHO-BETA-GLUCOSIDASE-RELATED"/>
    <property type="match status" value="1"/>
</dbReference>
<dbReference type="Proteomes" id="UP000230821">
    <property type="component" value="Unassembled WGS sequence"/>
</dbReference>
<dbReference type="Pfam" id="PF02056">
    <property type="entry name" value="Glyco_hydro_4"/>
    <property type="match status" value="1"/>
</dbReference>
<evidence type="ECO:0000256" key="7">
    <source>
        <dbReference type="ARBA" id="ARBA00023277"/>
    </source>
</evidence>
<name>A0A2G6KF31_9BACT</name>
<keyword evidence="6 10" id="KW-0464">Manganese</keyword>
<comment type="cofactor">
    <cofactor evidence="1">
        <name>Mn(2+)</name>
        <dbReference type="ChEBI" id="CHEBI:29035"/>
    </cofactor>
</comment>
<dbReference type="AlphaFoldDB" id="A0A2G6KF31"/>
<dbReference type="InterPro" id="IPR022616">
    <property type="entry name" value="Glyco_hydro_4_C"/>
</dbReference>
<dbReference type="EMBL" id="PDSK01000090">
    <property type="protein sequence ID" value="PIE34288.1"/>
    <property type="molecule type" value="Genomic_DNA"/>
</dbReference>
<feature type="binding site" evidence="9">
    <location>
        <position position="153"/>
    </location>
    <ligand>
        <name>substrate</name>
    </ligand>
</feature>
<sequence length="457" mass="51851">MKENIKIVLIGAGSKEFSRGLIHDLVLDQELPQAVQVEVVLVDIHPKRLQTMLNYAQRCVEVTGAPISFSATENREEALPGADFVLLSVAIGRMDLWEQDFRIPLSFGMRHIYGENGGPGALFHALRNYKLIFPILRDIEQLCPEAYLINFTNPEARILTIILKLTHIKAIGLCHGFYGFHNLAGKVLGRPTEELDIRTAGMNHFYTYYHISEKKSGNDLIPEFEQKISENPEVLEPLNRFLWETFRIVGYDSDHHVGEYVGYAHEFTGMQWEFGIEKRKVLQTDDLVTSWTAFEAWRRDLDVGALLASDILHVDDEYLYGQRMPDENVLIKSGELAVPVIGDIVLDRKMWRASVNVLNTEGYIDNLSRDGCIEVPATVDANGIHPEFVGNLPEGFAAQIRLQHSIQKLLIDAYQQKSKQLLLQALLLDPVVDSAVNAKKFLDYMLKIQADYLPEFT</sequence>
<proteinExistence type="inferred from homology"/>
<keyword evidence="5 12" id="KW-0520">NAD</keyword>
<dbReference type="Pfam" id="PF11975">
    <property type="entry name" value="Glyco_hydro_4C"/>
    <property type="match status" value="1"/>
</dbReference>
<dbReference type="SUPFAM" id="SSF51735">
    <property type="entry name" value="NAD(P)-binding Rossmann-fold domains"/>
    <property type="match status" value="1"/>
</dbReference>
<comment type="caution">
    <text evidence="14">The sequence shown here is derived from an EMBL/GenBank/DDBJ whole genome shotgun (WGS) entry which is preliminary data.</text>
</comment>
<feature type="binding site" evidence="10">
    <location>
        <position position="174"/>
    </location>
    <ligand>
        <name>Mn(2+)</name>
        <dbReference type="ChEBI" id="CHEBI:29035"/>
    </ligand>
</feature>
<dbReference type="PRINTS" id="PR00732">
    <property type="entry name" value="GLHYDRLASE4"/>
</dbReference>
<dbReference type="Gene3D" id="3.90.1820.10">
    <property type="entry name" value="AglA-like glucosidase"/>
    <property type="match status" value="1"/>
</dbReference>
<comment type="cofactor">
    <cofactor evidence="12">
        <name>NAD(+)</name>
        <dbReference type="ChEBI" id="CHEBI:57540"/>
    </cofactor>
    <text evidence="12">Binds 1 NAD(+) per subunit.</text>
</comment>
<keyword evidence="10" id="KW-0170">Cobalt</keyword>
<evidence type="ECO:0000256" key="4">
    <source>
        <dbReference type="ARBA" id="ARBA00022801"/>
    </source>
</evidence>
<feature type="site" description="Increases basicity of active site Tyr" evidence="11">
    <location>
        <position position="115"/>
    </location>
</feature>
<keyword evidence="4 12" id="KW-0378">Hydrolase</keyword>
<keyword evidence="3 10" id="KW-0479">Metal-binding</keyword>
<evidence type="ECO:0000256" key="3">
    <source>
        <dbReference type="ARBA" id="ARBA00022723"/>
    </source>
</evidence>
<organism evidence="14 15">
    <name type="scientific">candidate division KSB3 bacterium</name>
    <dbReference type="NCBI Taxonomy" id="2044937"/>
    <lineage>
        <taxon>Bacteria</taxon>
        <taxon>candidate division KSB3</taxon>
    </lineage>
</organism>
<gene>
    <name evidence="14" type="ORF">CSA56_07840</name>
</gene>
<evidence type="ECO:0000256" key="6">
    <source>
        <dbReference type="ARBA" id="ARBA00023211"/>
    </source>
</evidence>
<keyword evidence="7" id="KW-0119">Carbohydrate metabolism</keyword>
<protein>
    <recommendedName>
        <fullName evidence="13">Glycosyl hydrolase family 4 C-terminal domain-containing protein</fullName>
    </recommendedName>
</protein>
<evidence type="ECO:0000256" key="5">
    <source>
        <dbReference type="ARBA" id="ARBA00023027"/>
    </source>
</evidence>
<keyword evidence="10" id="KW-0408">Iron</keyword>
<dbReference type="GO" id="GO:0046872">
    <property type="term" value="F:metal ion binding"/>
    <property type="evidence" value="ECO:0007669"/>
    <property type="project" value="UniProtKB-KW"/>
</dbReference>
<dbReference type="GO" id="GO:0016616">
    <property type="term" value="F:oxidoreductase activity, acting on the CH-OH group of donors, NAD or NADP as acceptor"/>
    <property type="evidence" value="ECO:0007669"/>
    <property type="project" value="InterPro"/>
</dbReference>
<evidence type="ECO:0000256" key="10">
    <source>
        <dbReference type="PIRSR" id="PIRSR601088-3"/>
    </source>
</evidence>
<feature type="binding site" evidence="10">
    <location>
        <position position="204"/>
    </location>
    <ligand>
        <name>Mn(2+)</name>
        <dbReference type="ChEBI" id="CHEBI:29035"/>
    </ligand>
</feature>
<dbReference type="InterPro" id="IPR036291">
    <property type="entry name" value="NAD(P)-bd_dom_sf"/>
</dbReference>